<dbReference type="Proteomes" id="UP000054516">
    <property type="component" value="Unassembled WGS sequence"/>
</dbReference>
<proteinExistence type="predicted"/>
<protein>
    <submittedName>
        <fullName evidence="1">Uncharacterized protein</fullName>
    </submittedName>
</protein>
<keyword evidence="2" id="KW-1185">Reference proteome</keyword>
<dbReference type="EMBL" id="DF977450">
    <property type="protein sequence ID" value="GAP83765.2"/>
    <property type="molecule type" value="Genomic_DNA"/>
</dbReference>
<name>A0A1S7UKH5_ROSNE</name>
<reference evidence="1" key="1">
    <citation type="submission" date="2016-03" db="EMBL/GenBank/DDBJ databases">
        <title>Draft genome sequence of Rosellinia necatrix.</title>
        <authorList>
            <person name="Kanematsu S."/>
        </authorList>
    </citation>
    <scope>NUCLEOTIDE SEQUENCE [LARGE SCALE GENOMIC DNA]</scope>
    <source>
        <strain evidence="1">W97</strain>
    </source>
</reference>
<evidence type="ECO:0000313" key="2">
    <source>
        <dbReference type="Proteomes" id="UP000054516"/>
    </source>
</evidence>
<gene>
    <name evidence="1" type="ORF">SAMD00023353_0501630</name>
</gene>
<dbReference type="AlphaFoldDB" id="A0A1S7UKH5"/>
<organism evidence="1">
    <name type="scientific">Rosellinia necatrix</name>
    <name type="common">White root-rot fungus</name>
    <dbReference type="NCBI Taxonomy" id="77044"/>
    <lineage>
        <taxon>Eukaryota</taxon>
        <taxon>Fungi</taxon>
        <taxon>Dikarya</taxon>
        <taxon>Ascomycota</taxon>
        <taxon>Pezizomycotina</taxon>
        <taxon>Sordariomycetes</taxon>
        <taxon>Xylariomycetidae</taxon>
        <taxon>Xylariales</taxon>
        <taxon>Xylariaceae</taxon>
        <taxon>Rosellinia</taxon>
    </lineage>
</organism>
<accession>A0A1S7UKH5</accession>
<evidence type="ECO:0000313" key="1">
    <source>
        <dbReference type="EMBL" id="GAP83765.2"/>
    </source>
</evidence>
<sequence length="401" mass="43561">MIASVGLCYFAYAYGERKTSGRYPPLDFNLPRFIPPSDAPNALSGPERPHDVNWRQAFTECSPSDIEIFDTTYVDPVLSEPLPARGITGTLDPSSPSPSQPINAWCRGLATPLSLEVAGSDDANVEFTSLRSQKDGDNQAVAIAHNYLGDVLELERQLAEDHESLRTADVYPPYADKSPNPIESAVQCAINRSSHLCELLRNIIDEDRSIASASSSLPYNPILGRRGRAGNANCAVLTTSAVTAYILLVRNWRRIFICLYRLLLVGQPLLGGMVSSDIVIMPSLQLWGSRVQSSPATQVAVLIELSFDLLEQIETRLGAGCWGISRTRKGSGACVNHACDNRPGHAHLQAGCVLQGPVAISIRDMLLSQEMVRLAEGADELDTLPLGELAAQLKSRLQDRA</sequence>
<dbReference type="STRING" id="77044.A0A1S7UKH5"/>
<dbReference type="OrthoDB" id="4222821at2759"/>